<organism evidence="1 2">
    <name type="scientific">Acipenser oxyrinchus oxyrinchus</name>
    <dbReference type="NCBI Taxonomy" id="40147"/>
    <lineage>
        <taxon>Eukaryota</taxon>
        <taxon>Metazoa</taxon>
        <taxon>Chordata</taxon>
        <taxon>Craniata</taxon>
        <taxon>Vertebrata</taxon>
        <taxon>Euteleostomi</taxon>
        <taxon>Actinopterygii</taxon>
        <taxon>Chondrostei</taxon>
        <taxon>Acipenseriformes</taxon>
        <taxon>Acipenseridae</taxon>
        <taxon>Acipenser</taxon>
    </lineage>
</organism>
<sequence>MAPPVDQVNLQLLQRQQEDPDGMDVLRAKIKGKHTTASTAAERALQVWLSQEEQETTLHGIGKREPVTPEGQGVTVANQLTHHSRNCFKGQEMNNGFQQCSQCKAVLYCSKDTAHTLEGAPVFAEQLRRLTTRQRLL</sequence>
<reference evidence="1" key="1">
    <citation type="submission" date="2022-02" db="EMBL/GenBank/DDBJ databases">
        <title>Atlantic sturgeon de novo genome assembly.</title>
        <authorList>
            <person name="Stock M."/>
            <person name="Klopp C."/>
            <person name="Guiguen Y."/>
            <person name="Cabau C."/>
            <person name="Parinello H."/>
            <person name="Santidrian Yebra-Pimentel E."/>
            <person name="Kuhl H."/>
            <person name="Dirks R.P."/>
            <person name="Guessner J."/>
            <person name="Wuertz S."/>
            <person name="Du K."/>
            <person name="Schartl M."/>
        </authorList>
    </citation>
    <scope>NUCLEOTIDE SEQUENCE</scope>
    <source>
        <strain evidence="1">STURGEONOMICS-FGT-2020</strain>
        <tissue evidence="1">Whole blood</tissue>
    </source>
</reference>
<protein>
    <submittedName>
        <fullName evidence="1">Uncharacterized protein</fullName>
    </submittedName>
</protein>
<name>A0AAD8LUB3_ACIOX</name>
<dbReference type="AlphaFoldDB" id="A0AAD8LUB3"/>
<dbReference type="Proteomes" id="UP001230051">
    <property type="component" value="Unassembled WGS sequence"/>
</dbReference>
<proteinExistence type="predicted"/>
<dbReference type="EMBL" id="JAGXEW010000001">
    <property type="protein sequence ID" value="KAK1175421.1"/>
    <property type="molecule type" value="Genomic_DNA"/>
</dbReference>
<evidence type="ECO:0000313" key="2">
    <source>
        <dbReference type="Proteomes" id="UP001230051"/>
    </source>
</evidence>
<comment type="caution">
    <text evidence="1">The sequence shown here is derived from an EMBL/GenBank/DDBJ whole genome shotgun (WGS) entry which is preliminary data.</text>
</comment>
<keyword evidence="2" id="KW-1185">Reference proteome</keyword>
<evidence type="ECO:0000313" key="1">
    <source>
        <dbReference type="EMBL" id="KAK1175421.1"/>
    </source>
</evidence>
<gene>
    <name evidence="1" type="ORF">AOXY_G70</name>
</gene>
<accession>A0AAD8LUB3</accession>